<organism evidence="1 2">
    <name type="scientific">Peribacillus huizhouensis</name>
    <dbReference type="NCBI Taxonomy" id="1501239"/>
    <lineage>
        <taxon>Bacteria</taxon>
        <taxon>Bacillati</taxon>
        <taxon>Bacillota</taxon>
        <taxon>Bacilli</taxon>
        <taxon>Bacillales</taxon>
        <taxon>Bacillaceae</taxon>
        <taxon>Peribacillus</taxon>
    </lineage>
</organism>
<sequence length="43" mass="4801">MVHWECMYYDTGFLLVSVDGDVACAGCGAERETAKILDEDEEE</sequence>
<keyword evidence="2" id="KW-1185">Reference proteome</keyword>
<protein>
    <submittedName>
        <fullName evidence="1">Uncharacterized protein</fullName>
    </submittedName>
</protein>
<comment type="caution">
    <text evidence="1">The sequence shown here is derived from an EMBL/GenBank/DDBJ whole genome shotgun (WGS) entry which is preliminary data.</text>
</comment>
<dbReference type="EMBL" id="JACJHX010000008">
    <property type="protein sequence ID" value="MBA9027475.1"/>
    <property type="molecule type" value="Genomic_DNA"/>
</dbReference>
<evidence type="ECO:0000313" key="1">
    <source>
        <dbReference type="EMBL" id="MBA9027475.1"/>
    </source>
</evidence>
<dbReference type="Proteomes" id="UP000626697">
    <property type="component" value="Unassembled WGS sequence"/>
</dbReference>
<reference evidence="1 2" key="1">
    <citation type="submission" date="2020-08" db="EMBL/GenBank/DDBJ databases">
        <title>Genomic Encyclopedia of Type Strains, Phase IV (KMG-IV): sequencing the most valuable type-strain genomes for metagenomic binning, comparative biology and taxonomic classification.</title>
        <authorList>
            <person name="Goeker M."/>
        </authorList>
    </citation>
    <scope>NUCLEOTIDE SEQUENCE [LARGE SCALE GENOMIC DNA]</scope>
    <source>
        <strain evidence="1 2">DSM 105481</strain>
    </source>
</reference>
<accession>A0ABR6CR14</accession>
<name>A0ABR6CR14_9BACI</name>
<evidence type="ECO:0000313" key="2">
    <source>
        <dbReference type="Proteomes" id="UP000626697"/>
    </source>
</evidence>
<gene>
    <name evidence="1" type="ORF">HNP81_002765</name>
</gene>
<proteinExistence type="predicted"/>